<keyword evidence="3" id="KW-1185">Reference proteome</keyword>
<reference evidence="2 3" key="1">
    <citation type="submission" date="2021-07" db="EMBL/GenBank/DDBJ databases">
        <title>Whole genome sequencing of non-tuberculosis mycobacteria type-strains.</title>
        <authorList>
            <person name="Igarashi Y."/>
            <person name="Osugi A."/>
            <person name="Mitarai S."/>
        </authorList>
    </citation>
    <scope>NUCLEOTIDE SEQUENCE [LARGE SCALE GENOMIC DNA]</scope>
    <source>
        <strain evidence="2 3">JCM 16370</strain>
    </source>
</reference>
<accession>A0ABX8VVN4</accession>
<dbReference type="SUPFAM" id="SSF56219">
    <property type="entry name" value="DNase I-like"/>
    <property type="match status" value="1"/>
</dbReference>
<keyword evidence="2" id="KW-0378">Hydrolase</keyword>
<proteinExistence type="predicted"/>
<organism evidence="2 3">
    <name type="scientific">Mycolicibacterium pallens</name>
    <dbReference type="NCBI Taxonomy" id="370524"/>
    <lineage>
        <taxon>Bacteria</taxon>
        <taxon>Bacillati</taxon>
        <taxon>Actinomycetota</taxon>
        <taxon>Actinomycetes</taxon>
        <taxon>Mycobacteriales</taxon>
        <taxon>Mycobacteriaceae</taxon>
        <taxon>Mycolicibacterium</taxon>
    </lineage>
</organism>
<evidence type="ECO:0000313" key="2">
    <source>
        <dbReference type="EMBL" id="QYL19729.1"/>
    </source>
</evidence>
<dbReference type="Proteomes" id="UP000825367">
    <property type="component" value="Chromosome"/>
</dbReference>
<evidence type="ECO:0000313" key="3">
    <source>
        <dbReference type="Proteomes" id="UP000825367"/>
    </source>
</evidence>
<name>A0ABX8VVN4_9MYCO</name>
<dbReference type="InterPro" id="IPR005135">
    <property type="entry name" value="Endo/exonuclease/phosphatase"/>
</dbReference>
<feature type="domain" description="Endonuclease/exonuclease/phosphatase" evidence="1">
    <location>
        <begin position="64"/>
        <end position="276"/>
    </location>
</feature>
<evidence type="ECO:0000259" key="1">
    <source>
        <dbReference type="Pfam" id="PF03372"/>
    </source>
</evidence>
<dbReference type="InterPro" id="IPR036691">
    <property type="entry name" value="Endo/exonu/phosph_ase_sf"/>
</dbReference>
<dbReference type="Gene3D" id="3.60.10.10">
    <property type="entry name" value="Endonuclease/exonuclease/phosphatase"/>
    <property type="match status" value="1"/>
</dbReference>
<sequence>MAVGSPYLPLSALAGLLVAVSCRRILLSMLAAGVVGASIAVQISWYYIGQPIAVGAYQNIRVLSSNLRYGQADPGFIVDLAKDNADVVTVSELTPEEVRRLEQSGIESTFPYSHLVPGPGAGGAGIWSRYPLDTLAATSEQGVTIPAARLLVPGLRLRPVLASVHVYSPVAGRGNTIDGWRGGMASAKTELDSFAAIARAGAVIIGGDYNSTPDMRQFRDLLTNGYRDAVEQSGSGFAPTFPSNRKIPPLITIDHILTRNAAAESVRTINVPGSDHRALLATIRVPIDPSAS</sequence>
<keyword evidence="2" id="KW-0540">Nuclease</keyword>
<keyword evidence="2" id="KW-0255">Endonuclease</keyword>
<gene>
    <name evidence="2" type="ORF">K0O64_04750</name>
</gene>
<protein>
    <submittedName>
        <fullName evidence="2">Endonuclease/exonuclease/phosphatase family protein</fullName>
    </submittedName>
</protein>
<dbReference type="GO" id="GO:0004519">
    <property type="term" value="F:endonuclease activity"/>
    <property type="evidence" value="ECO:0007669"/>
    <property type="project" value="UniProtKB-KW"/>
</dbReference>
<dbReference type="Pfam" id="PF03372">
    <property type="entry name" value="Exo_endo_phos"/>
    <property type="match status" value="1"/>
</dbReference>
<dbReference type="EMBL" id="CP080333">
    <property type="protein sequence ID" value="QYL19729.1"/>
    <property type="molecule type" value="Genomic_DNA"/>
</dbReference>